<reference evidence="1" key="1">
    <citation type="submission" date="2024-05" db="EMBL/GenBank/DDBJ databases">
        <authorList>
            <person name="Kim S."/>
            <person name="Heo J."/>
            <person name="Choi H."/>
            <person name="Choi Y."/>
            <person name="Kwon S.-W."/>
            <person name="Kim Y."/>
        </authorList>
    </citation>
    <scope>NUCLEOTIDE SEQUENCE</scope>
    <source>
        <strain evidence="1">KACC 23699</strain>
    </source>
</reference>
<accession>A0AAU7JWH8</accession>
<protein>
    <recommendedName>
        <fullName evidence="2">DUF559 domain-containing protein</fullName>
    </recommendedName>
</protein>
<sequence length="253" mass="28754">MPANHDRGFRAHVRAFALALPDDVAFSHVTAARLHGLPTPRAWNHGEPLEVMRLSDRPRIERDGVQSHRGLERRWLAEVDGLTVTASIETWADLSTSLRVDDLVAVGDALVQPPHGIPLKDLRRTASDRVGRGAVALREAAALVRVGSASAWESKARVRFAQWGLPEPELNVDLHDDWGRWLARPDFVWRDRRVVGEYDGDQHRTDRRSWQYERERRAGLEDDGWTYVEMTSLSLTAARESQTLRARLTRLLL</sequence>
<proteinExistence type="predicted"/>
<dbReference type="EMBL" id="CP157483">
    <property type="protein sequence ID" value="XBO44414.1"/>
    <property type="molecule type" value="Genomic_DNA"/>
</dbReference>
<gene>
    <name evidence="1" type="ORF">ABEG17_03505</name>
</gene>
<evidence type="ECO:0008006" key="2">
    <source>
        <dbReference type="Google" id="ProtNLM"/>
    </source>
</evidence>
<dbReference type="AlphaFoldDB" id="A0AAU7JWH8"/>
<evidence type="ECO:0000313" key="1">
    <source>
        <dbReference type="EMBL" id="XBO44414.1"/>
    </source>
</evidence>
<name>A0AAU7JWH8_9MICO</name>
<dbReference type="RefSeq" id="WP_406831900.1">
    <property type="nucleotide sequence ID" value="NZ_CP157483.1"/>
</dbReference>
<organism evidence="1">
    <name type="scientific">Pedococcus sp. KACC 23699</name>
    <dbReference type="NCBI Taxonomy" id="3149228"/>
    <lineage>
        <taxon>Bacteria</taxon>
        <taxon>Bacillati</taxon>
        <taxon>Actinomycetota</taxon>
        <taxon>Actinomycetes</taxon>
        <taxon>Micrococcales</taxon>
        <taxon>Intrasporangiaceae</taxon>
        <taxon>Pedococcus</taxon>
    </lineage>
</organism>